<sequence length="191" mass="21425">MCSDGVLATATSARLSHCRDTSALSCLVSVIRQRLLREAKRGNLKIIDKPNFSSDHTSTSVSVRLDNYFLFKRQLVATTASEAVISRARYQSARPIHEFPSCLEGQKAKSSYPPPNCVNRSCLTSLYNNGDPSNCCHGPRFFDTNFFLTCQRANLHAWVRASDPDRPKVPEHKVGVDPFFPDWHILAQVQQ</sequence>
<evidence type="ECO:0000313" key="2">
    <source>
        <dbReference type="Proteomes" id="UP000784294"/>
    </source>
</evidence>
<dbReference type="EMBL" id="CAAALY010001136">
    <property type="protein sequence ID" value="VEL07156.1"/>
    <property type="molecule type" value="Genomic_DNA"/>
</dbReference>
<accession>A0A448WAP6</accession>
<gene>
    <name evidence="1" type="ORF">PXEA_LOCUS596</name>
</gene>
<keyword evidence="2" id="KW-1185">Reference proteome</keyword>
<reference evidence="1" key="1">
    <citation type="submission" date="2018-11" db="EMBL/GenBank/DDBJ databases">
        <authorList>
            <consortium name="Pathogen Informatics"/>
        </authorList>
    </citation>
    <scope>NUCLEOTIDE SEQUENCE</scope>
</reference>
<dbReference type="AlphaFoldDB" id="A0A448WAP6"/>
<name>A0A448WAP6_9PLAT</name>
<dbReference type="Proteomes" id="UP000784294">
    <property type="component" value="Unassembled WGS sequence"/>
</dbReference>
<organism evidence="1 2">
    <name type="scientific">Protopolystoma xenopodis</name>
    <dbReference type="NCBI Taxonomy" id="117903"/>
    <lineage>
        <taxon>Eukaryota</taxon>
        <taxon>Metazoa</taxon>
        <taxon>Spiralia</taxon>
        <taxon>Lophotrochozoa</taxon>
        <taxon>Platyhelminthes</taxon>
        <taxon>Monogenea</taxon>
        <taxon>Polyopisthocotylea</taxon>
        <taxon>Polystomatidea</taxon>
        <taxon>Polystomatidae</taxon>
        <taxon>Protopolystoma</taxon>
    </lineage>
</organism>
<protein>
    <submittedName>
        <fullName evidence="1">Uncharacterized protein</fullName>
    </submittedName>
</protein>
<proteinExistence type="predicted"/>
<evidence type="ECO:0000313" key="1">
    <source>
        <dbReference type="EMBL" id="VEL07156.1"/>
    </source>
</evidence>
<comment type="caution">
    <text evidence="1">The sequence shown here is derived from an EMBL/GenBank/DDBJ whole genome shotgun (WGS) entry which is preliminary data.</text>
</comment>